<accession>A0A6C0KY10</accession>
<feature type="region of interest" description="Disordered" evidence="1">
    <location>
        <begin position="1"/>
        <end position="27"/>
    </location>
</feature>
<protein>
    <submittedName>
        <fullName evidence="2">Uncharacterized protein</fullName>
    </submittedName>
</protein>
<proteinExistence type="predicted"/>
<evidence type="ECO:0000313" key="2">
    <source>
        <dbReference type="EMBL" id="QHU21567.1"/>
    </source>
</evidence>
<dbReference type="AlphaFoldDB" id="A0A6C0KY10"/>
<feature type="region of interest" description="Disordered" evidence="1">
    <location>
        <begin position="109"/>
        <end position="130"/>
    </location>
</feature>
<evidence type="ECO:0000256" key="1">
    <source>
        <dbReference type="SAM" id="MobiDB-lite"/>
    </source>
</evidence>
<name>A0A6C0KY10_9ZZZZ</name>
<sequence>MPGKTQKRKVRRSRTQRRGARGGDGFLSGIGRLNPMTISTALAKLDALLITNKVPFVFSDGTMASQYVINEQNPANRENGGRGNIPYAGTKGKASGFFSNLGWSRTQNSAAGNRYLDSQPPMQPQGQSYM</sequence>
<reference evidence="2" key="1">
    <citation type="journal article" date="2020" name="Nature">
        <title>Giant virus diversity and host interactions through global metagenomics.</title>
        <authorList>
            <person name="Schulz F."/>
            <person name="Roux S."/>
            <person name="Paez-Espino D."/>
            <person name="Jungbluth S."/>
            <person name="Walsh D.A."/>
            <person name="Denef V.J."/>
            <person name="McMahon K.D."/>
            <person name="Konstantinidis K.T."/>
            <person name="Eloe-Fadrosh E.A."/>
            <person name="Kyrpides N.C."/>
            <person name="Woyke T."/>
        </authorList>
    </citation>
    <scope>NUCLEOTIDE SEQUENCE</scope>
    <source>
        <strain evidence="2">GVMAG-S-3300013094-109</strain>
    </source>
</reference>
<organism evidence="2">
    <name type="scientific">viral metagenome</name>
    <dbReference type="NCBI Taxonomy" id="1070528"/>
    <lineage>
        <taxon>unclassified sequences</taxon>
        <taxon>metagenomes</taxon>
        <taxon>organismal metagenomes</taxon>
    </lineage>
</organism>
<dbReference type="EMBL" id="MN740990">
    <property type="protein sequence ID" value="QHU21567.1"/>
    <property type="molecule type" value="Genomic_DNA"/>
</dbReference>
<feature type="compositionally biased region" description="Basic residues" evidence="1">
    <location>
        <begin position="1"/>
        <end position="20"/>
    </location>
</feature>